<dbReference type="Pfam" id="PF01798">
    <property type="entry name" value="Nop"/>
    <property type="match status" value="1"/>
</dbReference>
<keyword evidence="4" id="KW-0539">Nucleus</keyword>
<dbReference type="PANTHER" id="PTHR10894:SF0">
    <property type="entry name" value="NUCLEOLAR PROTEIN 56"/>
    <property type="match status" value="1"/>
</dbReference>
<dbReference type="GO" id="GO:0042254">
    <property type="term" value="P:ribosome biogenesis"/>
    <property type="evidence" value="ECO:0007669"/>
    <property type="project" value="UniProtKB-KW"/>
</dbReference>
<feature type="compositionally biased region" description="Basic and acidic residues" evidence="6">
    <location>
        <begin position="291"/>
        <end position="305"/>
    </location>
</feature>
<dbReference type="GO" id="GO:0032040">
    <property type="term" value="C:small-subunit processome"/>
    <property type="evidence" value="ECO:0007669"/>
    <property type="project" value="InterPro"/>
</dbReference>
<dbReference type="AlphaFoldDB" id="A0A816LC98"/>
<evidence type="ECO:0000256" key="5">
    <source>
        <dbReference type="ARBA" id="ARBA00040742"/>
    </source>
</evidence>
<dbReference type="GO" id="GO:0030515">
    <property type="term" value="F:snoRNA binding"/>
    <property type="evidence" value="ECO:0007669"/>
    <property type="project" value="InterPro"/>
</dbReference>
<feature type="compositionally biased region" description="Basic residues" evidence="6">
    <location>
        <begin position="331"/>
        <end position="345"/>
    </location>
</feature>
<evidence type="ECO:0000256" key="4">
    <source>
        <dbReference type="ARBA" id="ARBA00023242"/>
    </source>
</evidence>
<comment type="subcellular location">
    <subcellularLocation>
        <location evidence="1">Nucleus</location>
        <location evidence="1">Nucleolus</location>
    </subcellularLocation>
</comment>
<evidence type="ECO:0000256" key="6">
    <source>
        <dbReference type="SAM" id="MobiDB-lite"/>
    </source>
</evidence>
<keyword evidence="3" id="KW-0690">Ribosome biogenesis</keyword>
<name>A0A816LC98_BRANA</name>
<feature type="domain" description="Nop" evidence="7">
    <location>
        <begin position="139"/>
        <end position="260"/>
    </location>
</feature>
<reference evidence="8" key="1">
    <citation type="submission" date="2021-01" db="EMBL/GenBank/DDBJ databases">
        <authorList>
            <consortium name="Genoscope - CEA"/>
            <person name="William W."/>
        </authorList>
    </citation>
    <scope>NUCLEOTIDE SEQUENCE</scope>
</reference>
<proteinExistence type="inferred from homology"/>
<dbReference type="GO" id="GO:0031428">
    <property type="term" value="C:box C/D methylation guide snoRNP complex"/>
    <property type="evidence" value="ECO:0007669"/>
    <property type="project" value="InterPro"/>
</dbReference>
<evidence type="ECO:0000259" key="7">
    <source>
        <dbReference type="PROSITE" id="PS51358"/>
    </source>
</evidence>
<sequence>MESFTGELLLFGGGAKVGGINSQLWPSVATYDWVRKLAITLSAIAVDTLFFDPWTCTSDQESSLEKRSIGSVGSSSSLLSSFHPSESALNQINAVYLKIGSCIFEATKIPCQSNEFVHELLRGVGQHFDRFIKDLKIVNDNYLYARVSKVIEDKSKLSEEHIPMLTDILGDEDKAKEILGAEKALFRALKTRGNTPKYGLIFHSSFIGRASAKNKGRIARYLANKCSVASRIDCFADSSTTAFGEKLREQVEERLEFYDKGVAPRKNVDVMKEVLESLEKKDEGEAIAVEASEKNKKKDKRKTEEKDEGEDGEKSTKKKKSKTVEEELTSHRRKRRRKLSHKVKNIPRQVSVM</sequence>
<evidence type="ECO:0000256" key="2">
    <source>
        <dbReference type="ARBA" id="ARBA00009211"/>
    </source>
</evidence>
<organism evidence="8">
    <name type="scientific">Brassica napus</name>
    <name type="common">Rape</name>
    <dbReference type="NCBI Taxonomy" id="3708"/>
    <lineage>
        <taxon>Eukaryota</taxon>
        <taxon>Viridiplantae</taxon>
        <taxon>Streptophyta</taxon>
        <taxon>Embryophyta</taxon>
        <taxon>Tracheophyta</taxon>
        <taxon>Spermatophyta</taxon>
        <taxon>Magnoliopsida</taxon>
        <taxon>eudicotyledons</taxon>
        <taxon>Gunneridae</taxon>
        <taxon>Pentapetalae</taxon>
        <taxon>rosids</taxon>
        <taxon>malvids</taxon>
        <taxon>Brassicales</taxon>
        <taxon>Brassicaceae</taxon>
        <taxon>Brassiceae</taxon>
        <taxon>Brassica</taxon>
    </lineage>
</organism>
<dbReference type="FunFam" id="1.10.246.90:FF:000001">
    <property type="entry name" value="Nucleolar protein 56"/>
    <property type="match status" value="1"/>
</dbReference>
<evidence type="ECO:0000313" key="8">
    <source>
        <dbReference type="EMBL" id="CAF1935093.1"/>
    </source>
</evidence>
<protein>
    <recommendedName>
        <fullName evidence="5">Nucleolar protein 56</fullName>
    </recommendedName>
</protein>
<dbReference type="InterPro" id="IPR042239">
    <property type="entry name" value="Nop_C"/>
</dbReference>
<evidence type="ECO:0000256" key="3">
    <source>
        <dbReference type="ARBA" id="ARBA00022517"/>
    </source>
</evidence>
<dbReference type="InterPro" id="IPR045056">
    <property type="entry name" value="Nop56/Nop58"/>
</dbReference>
<feature type="region of interest" description="Disordered" evidence="6">
    <location>
        <begin position="286"/>
        <end position="353"/>
    </location>
</feature>
<accession>A0A816LC98</accession>
<dbReference type="Proteomes" id="UP001295469">
    <property type="component" value="Chromosome C05"/>
</dbReference>
<dbReference type="EMBL" id="HG994369">
    <property type="protein sequence ID" value="CAF1935093.1"/>
    <property type="molecule type" value="Genomic_DNA"/>
</dbReference>
<dbReference type="SUPFAM" id="SSF89124">
    <property type="entry name" value="Nop domain"/>
    <property type="match status" value="1"/>
</dbReference>
<dbReference type="PANTHER" id="PTHR10894">
    <property type="entry name" value="NUCLEOLAR PROTEIN 5 NUCLEOLAR PROTEIN NOP5 NOP58"/>
    <property type="match status" value="1"/>
</dbReference>
<evidence type="ECO:0000256" key="1">
    <source>
        <dbReference type="ARBA" id="ARBA00004604"/>
    </source>
</evidence>
<gene>
    <name evidence="8" type="ORF">DARMORV10_C05P55070.1</name>
</gene>
<dbReference type="InterPro" id="IPR036070">
    <property type="entry name" value="Nop_dom_sf"/>
</dbReference>
<dbReference type="PROSITE" id="PS51358">
    <property type="entry name" value="NOP"/>
    <property type="match status" value="1"/>
</dbReference>
<dbReference type="InterPro" id="IPR002687">
    <property type="entry name" value="Nop_dom"/>
</dbReference>
<dbReference type="SMR" id="A0A816LC98"/>
<dbReference type="Gene3D" id="1.10.246.90">
    <property type="entry name" value="Nop domain"/>
    <property type="match status" value="1"/>
</dbReference>
<comment type="similarity">
    <text evidence="2">Belongs to the NOP5/NOP56 family.</text>
</comment>